<feature type="transmembrane region" description="Helical" evidence="3">
    <location>
        <begin position="257"/>
        <end position="275"/>
    </location>
</feature>
<accession>A0A3A1UNC7</accession>
<keyword evidence="3" id="KW-0812">Transmembrane</keyword>
<feature type="transmembrane region" description="Helical" evidence="3">
    <location>
        <begin position="284"/>
        <end position="303"/>
    </location>
</feature>
<evidence type="ECO:0000256" key="1">
    <source>
        <dbReference type="ARBA" id="ARBA00004370"/>
    </source>
</evidence>
<evidence type="ECO:0000313" key="5">
    <source>
        <dbReference type="EMBL" id="RIX49375.1"/>
    </source>
</evidence>
<feature type="transmembrane region" description="Helical" evidence="3">
    <location>
        <begin position="323"/>
        <end position="342"/>
    </location>
</feature>
<reference evidence="5 6" key="1">
    <citation type="submission" date="2018-09" db="EMBL/GenBank/DDBJ databases">
        <title>Paenibacillus aracenensis nov. sp. isolated from a cave in southern Spain.</title>
        <authorList>
            <person name="Jurado V."/>
            <person name="Gutierrez-Patricio S."/>
            <person name="Gonzalez-Pimentel J.L."/>
            <person name="Miller A.Z."/>
            <person name="Laiz L."/>
            <person name="Saiz-Jimenez C."/>
        </authorList>
    </citation>
    <scope>NUCLEOTIDE SEQUENCE [LARGE SCALE GENOMIC DNA]</scope>
    <source>
        <strain evidence="5 6">DSM 22867</strain>
    </source>
</reference>
<keyword evidence="5" id="KW-0012">Acyltransferase</keyword>
<feature type="transmembrane region" description="Helical" evidence="3">
    <location>
        <begin position="128"/>
        <end position="148"/>
    </location>
</feature>
<evidence type="ECO:0000256" key="2">
    <source>
        <dbReference type="ARBA" id="ARBA00007400"/>
    </source>
</evidence>
<name>A0A3A1UNC7_9BACL</name>
<sequence>MRKFYPGITIFKFAGAIMVLLGHALLISLLEETGSETMSFVALLTRVIVPCFYVIAGFLAYKGWSHAARSETYLKRYLIRIAVMYSFFCLLFTLQHNVSALLRDGFHAGNLWLQAKIWFMAVFVNGPYYHLWFIPPLLFGVAASYWLIKNLPARSIVWICLAGFVLCQFTSGSLRFLFGGMMDGFLGISLEQWNYLDLVLTQYIGFGLTFVAAGAVIAKYEERFLRLRARRAVMPLCVLIVIELAMLLTTSDWTNEYKLAFTLLPLTILLFYGVLRMRSRFATVYHRQLSLFSIVTYLSHALFMQANDWVFGWKTGDMLVSEYVARGVLTIAECILLTYVIYRGIRRRQVQEPAKGARLEVIR</sequence>
<dbReference type="EMBL" id="QXQA01000018">
    <property type="protein sequence ID" value="RIX49375.1"/>
    <property type="molecule type" value="Genomic_DNA"/>
</dbReference>
<feature type="transmembrane region" description="Helical" evidence="3">
    <location>
        <begin position="7"/>
        <end position="28"/>
    </location>
</feature>
<dbReference type="Pfam" id="PF01757">
    <property type="entry name" value="Acyl_transf_3"/>
    <property type="match status" value="1"/>
</dbReference>
<dbReference type="AlphaFoldDB" id="A0A3A1UNC7"/>
<feature type="transmembrane region" description="Helical" evidence="3">
    <location>
        <begin position="40"/>
        <end position="61"/>
    </location>
</feature>
<keyword evidence="6" id="KW-1185">Reference proteome</keyword>
<keyword evidence="3" id="KW-0472">Membrane</keyword>
<dbReference type="RefSeq" id="WP_119602417.1">
    <property type="nucleotide sequence ID" value="NZ_QXQA01000018.1"/>
</dbReference>
<feature type="transmembrane region" description="Helical" evidence="3">
    <location>
        <begin position="232"/>
        <end position="251"/>
    </location>
</feature>
<keyword evidence="5" id="KW-0808">Transferase</keyword>
<evidence type="ECO:0000259" key="4">
    <source>
        <dbReference type="Pfam" id="PF01757"/>
    </source>
</evidence>
<evidence type="ECO:0000313" key="6">
    <source>
        <dbReference type="Proteomes" id="UP000266482"/>
    </source>
</evidence>
<proteinExistence type="inferred from homology"/>
<dbReference type="OrthoDB" id="2568987at2"/>
<dbReference type="InterPro" id="IPR002656">
    <property type="entry name" value="Acyl_transf_3_dom"/>
</dbReference>
<dbReference type="GO" id="GO:0016747">
    <property type="term" value="F:acyltransferase activity, transferring groups other than amino-acyl groups"/>
    <property type="evidence" value="ECO:0007669"/>
    <property type="project" value="InterPro"/>
</dbReference>
<protein>
    <submittedName>
        <fullName evidence="5">Acyltransferase</fullName>
    </submittedName>
</protein>
<organism evidence="5 6">
    <name type="scientific">Paenibacillus nanensis</name>
    <dbReference type="NCBI Taxonomy" id="393251"/>
    <lineage>
        <taxon>Bacteria</taxon>
        <taxon>Bacillati</taxon>
        <taxon>Bacillota</taxon>
        <taxon>Bacilli</taxon>
        <taxon>Bacillales</taxon>
        <taxon>Paenibacillaceae</taxon>
        <taxon>Paenibacillus</taxon>
    </lineage>
</organism>
<comment type="similarity">
    <text evidence="2">Belongs to the acyltransferase 3 family.</text>
</comment>
<evidence type="ECO:0000256" key="3">
    <source>
        <dbReference type="SAM" id="Phobius"/>
    </source>
</evidence>
<feature type="transmembrane region" description="Helical" evidence="3">
    <location>
        <begin position="155"/>
        <end position="178"/>
    </location>
</feature>
<dbReference type="Proteomes" id="UP000266482">
    <property type="component" value="Unassembled WGS sequence"/>
</dbReference>
<feature type="domain" description="Acyltransferase 3" evidence="4">
    <location>
        <begin position="7"/>
        <end position="306"/>
    </location>
</feature>
<feature type="transmembrane region" description="Helical" evidence="3">
    <location>
        <begin position="77"/>
        <end position="94"/>
    </location>
</feature>
<gene>
    <name evidence="5" type="ORF">D3P08_22760</name>
</gene>
<feature type="transmembrane region" description="Helical" evidence="3">
    <location>
        <begin position="198"/>
        <end position="220"/>
    </location>
</feature>
<comment type="subcellular location">
    <subcellularLocation>
        <location evidence="1">Membrane</location>
    </subcellularLocation>
</comment>
<comment type="caution">
    <text evidence="5">The sequence shown here is derived from an EMBL/GenBank/DDBJ whole genome shotgun (WGS) entry which is preliminary data.</text>
</comment>
<keyword evidence="3" id="KW-1133">Transmembrane helix</keyword>